<dbReference type="EMBL" id="GEDG01033073">
    <property type="protein sequence ID" value="JAP10463.1"/>
    <property type="molecule type" value="Transcribed_RNA"/>
</dbReference>
<name>A0A0V0GQH3_SOLCH</name>
<dbReference type="Pfam" id="PF22936">
    <property type="entry name" value="Pol_BBD"/>
    <property type="match status" value="1"/>
</dbReference>
<sequence length="157" mass="17233">MSNQRRNNRIFRPYCNYCNRPGHTPQSCWKLHGRPPRTNNRSTTHIVQTHKDTNGQLANSITLSGADYSDYLQYQAATRQSPLSGTSQNGNSFACLTRSSPTCPWILDSGASDHISGNQNLFSIIIHYTTLSAVTLANGSRTAVNGIGNVQLLPSIP</sequence>
<dbReference type="AlphaFoldDB" id="A0A0V0GQH3"/>
<accession>A0A0V0GQH3</accession>
<organism evidence="2">
    <name type="scientific">Solanum chacoense</name>
    <name type="common">Chaco potato</name>
    <dbReference type="NCBI Taxonomy" id="4108"/>
    <lineage>
        <taxon>Eukaryota</taxon>
        <taxon>Viridiplantae</taxon>
        <taxon>Streptophyta</taxon>
        <taxon>Embryophyta</taxon>
        <taxon>Tracheophyta</taxon>
        <taxon>Spermatophyta</taxon>
        <taxon>Magnoliopsida</taxon>
        <taxon>eudicotyledons</taxon>
        <taxon>Gunneridae</taxon>
        <taxon>Pentapetalae</taxon>
        <taxon>asterids</taxon>
        <taxon>lamiids</taxon>
        <taxon>Solanales</taxon>
        <taxon>Solanaceae</taxon>
        <taxon>Solanoideae</taxon>
        <taxon>Solaneae</taxon>
        <taxon>Solanum</taxon>
    </lineage>
</organism>
<protein>
    <submittedName>
        <fullName evidence="2">Putative ovule protein</fullName>
    </submittedName>
</protein>
<reference evidence="2" key="1">
    <citation type="submission" date="2015-12" db="EMBL/GenBank/DDBJ databases">
        <title>Gene expression during late stages of embryo sac development: a critical building block for successful pollen-pistil interactions.</title>
        <authorList>
            <person name="Liu Y."/>
            <person name="Joly V."/>
            <person name="Sabar M."/>
            <person name="Matton D.P."/>
        </authorList>
    </citation>
    <scope>NUCLEOTIDE SEQUENCE</scope>
</reference>
<evidence type="ECO:0000313" key="2">
    <source>
        <dbReference type="EMBL" id="JAP10463.1"/>
    </source>
</evidence>
<proteinExistence type="predicted"/>
<feature type="domain" description="Retrovirus-related Pol polyprotein from transposon TNT 1-94-like beta-barrel" evidence="1">
    <location>
        <begin position="105"/>
        <end position="152"/>
    </location>
</feature>
<evidence type="ECO:0000259" key="1">
    <source>
        <dbReference type="Pfam" id="PF22936"/>
    </source>
</evidence>
<dbReference type="InterPro" id="IPR054722">
    <property type="entry name" value="PolX-like_BBD"/>
</dbReference>